<sequence>MENPNVFKEASLETIKSLTKIVRDISEDLYITISKDSSLGSDRLIKLDLMEGEYIELIYSPTKVEKLDKTWIIRHRQKTGRKDRVGKDIWGIDWYILKDEKEVDLIKGFDEEGENIEGDDKVIKYNLIASSEGIKISETDLAKFTRYLETSFNNNREKNISKEKAIRLHTLIKSLFWETQRKKKLNIKVREMVIGLTDEEENMLFGDEVYFYDNNDGTYSIRFVPMSNGEGEVILTISPDNILVAKSRKFEEISISNEYLDSLIEILRVVVREI</sequence>
<comment type="caution">
    <text evidence="1">The sequence shown here is derived from an EMBL/GenBank/DDBJ whole genome shotgun (WGS) entry which is preliminary data.</text>
</comment>
<protein>
    <submittedName>
        <fullName evidence="1">Uncharacterized protein</fullName>
    </submittedName>
</protein>
<name>A0A2M6WKG7_9BACT</name>
<evidence type="ECO:0000313" key="2">
    <source>
        <dbReference type="Proteomes" id="UP000229112"/>
    </source>
</evidence>
<gene>
    <name evidence="1" type="ORF">COU06_00805</name>
</gene>
<dbReference type="AlphaFoldDB" id="A0A2M6WKG7"/>
<organism evidence="1 2">
    <name type="scientific">Candidatus Harrisonbacteria bacterium CG10_big_fil_rev_8_21_14_0_10_38_8</name>
    <dbReference type="NCBI Taxonomy" id="1974582"/>
    <lineage>
        <taxon>Bacteria</taxon>
        <taxon>Candidatus Harrisoniibacteriota</taxon>
    </lineage>
</organism>
<evidence type="ECO:0000313" key="1">
    <source>
        <dbReference type="EMBL" id="PIT93282.1"/>
    </source>
</evidence>
<accession>A0A2M6WKG7</accession>
<reference evidence="2" key="1">
    <citation type="submission" date="2017-09" db="EMBL/GenBank/DDBJ databases">
        <title>Depth-based differentiation of microbial function through sediment-hosted aquifers and enrichment of novel symbionts in the deep terrestrial subsurface.</title>
        <authorList>
            <person name="Probst A.J."/>
            <person name="Ladd B."/>
            <person name="Jarett J.K."/>
            <person name="Geller-Mcgrath D.E."/>
            <person name="Sieber C.M.K."/>
            <person name="Emerson J.B."/>
            <person name="Anantharaman K."/>
            <person name="Thomas B.C."/>
            <person name="Malmstrom R."/>
            <person name="Stieglmeier M."/>
            <person name="Klingl A."/>
            <person name="Woyke T."/>
            <person name="Ryan C.M."/>
            <person name="Banfield J.F."/>
        </authorList>
    </citation>
    <scope>NUCLEOTIDE SEQUENCE [LARGE SCALE GENOMIC DNA]</scope>
</reference>
<proteinExistence type="predicted"/>
<dbReference type="Proteomes" id="UP000229112">
    <property type="component" value="Unassembled WGS sequence"/>
</dbReference>
<dbReference type="EMBL" id="PFAY01000006">
    <property type="protein sequence ID" value="PIT93282.1"/>
    <property type="molecule type" value="Genomic_DNA"/>
</dbReference>